<organism evidence="1 2">
    <name type="scientific">Elasticomyces elasticus</name>
    <dbReference type="NCBI Taxonomy" id="574655"/>
    <lineage>
        <taxon>Eukaryota</taxon>
        <taxon>Fungi</taxon>
        <taxon>Dikarya</taxon>
        <taxon>Ascomycota</taxon>
        <taxon>Pezizomycotina</taxon>
        <taxon>Dothideomycetes</taxon>
        <taxon>Dothideomycetidae</taxon>
        <taxon>Mycosphaerellales</taxon>
        <taxon>Teratosphaeriaceae</taxon>
        <taxon>Elasticomyces</taxon>
    </lineage>
</organism>
<reference evidence="1" key="1">
    <citation type="submission" date="2023-08" db="EMBL/GenBank/DDBJ databases">
        <title>Black Yeasts Isolated from many extreme environments.</title>
        <authorList>
            <person name="Coleine C."/>
            <person name="Stajich J.E."/>
            <person name="Selbmann L."/>
        </authorList>
    </citation>
    <scope>NUCLEOTIDE SEQUENCE</scope>
    <source>
        <strain evidence="1">CCFEE 5810</strain>
    </source>
</reference>
<accession>A0AAN7ZWB6</accession>
<evidence type="ECO:0000313" key="1">
    <source>
        <dbReference type="EMBL" id="KAK5707749.1"/>
    </source>
</evidence>
<dbReference type="Proteomes" id="UP001310594">
    <property type="component" value="Unassembled WGS sequence"/>
</dbReference>
<dbReference type="AlphaFoldDB" id="A0AAN7ZWB6"/>
<evidence type="ECO:0000313" key="2">
    <source>
        <dbReference type="Proteomes" id="UP001310594"/>
    </source>
</evidence>
<gene>
    <name evidence="1" type="ORF">LTR97_000287</name>
</gene>
<sequence>MSHFRVLEHTVKCQHTRERPAGAELGHENDLRLHVKQYVPKTNDQPKVGDVTIIGAHANGFPKELYEPLWDDLYGHLQKQGRNIRSIWISDVAGQGQSGILNEALLGPESSWWDHGRDLLFLLNQFQDQMPHPIIGIGHSLSTLRRDVWPSRAAAAKKFASSKFYQIWDPRVLEKWNEYGLRDLPTEQYPGAVQSGEDGPPVTLSTTVAQEVYSYLRATYSDPRLLHDNKPLRDVHPNNIDQIPFARAECQELYRKLPKIRPSVHYLFGRTSEASTSKLREGKMTITGTGVGGSGGAAEGMVGETVLDCGHLVPMERPKECAEACASHINHELVRWNDEEQKRQVVWNSLSRRERVDINDEWKRHMKALSVEDQPDLSGATKSKL</sequence>
<comment type="caution">
    <text evidence="1">The sequence shown here is derived from an EMBL/GenBank/DDBJ whole genome shotgun (WGS) entry which is preliminary data.</text>
</comment>
<dbReference type="Gene3D" id="3.40.50.1820">
    <property type="entry name" value="alpha/beta hydrolase"/>
    <property type="match status" value="2"/>
</dbReference>
<dbReference type="EMBL" id="JAVRQU010000001">
    <property type="protein sequence ID" value="KAK5707749.1"/>
    <property type="molecule type" value="Genomic_DNA"/>
</dbReference>
<protein>
    <recommendedName>
        <fullName evidence="3">AB hydrolase-1 domain-containing protein</fullName>
    </recommendedName>
</protein>
<proteinExistence type="predicted"/>
<evidence type="ECO:0008006" key="3">
    <source>
        <dbReference type="Google" id="ProtNLM"/>
    </source>
</evidence>
<dbReference type="SUPFAM" id="SSF53474">
    <property type="entry name" value="alpha/beta-Hydrolases"/>
    <property type="match status" value="1"/>
</dbReference>
<name>A0AAN7ZWB6_9PEZI</name>
<dbReference type="InterPro" id="IPR029058">
    <property type="entry name" value="AB_hydrolase_fold"/>
</dbReference>